<name>A0A4Q7LTQ7_9BURK</name>
<dbReference type="Pfam" id="PF04187">
    <property type="entry name" value="Cofac_haem_bdg"/>
    <property type="match status" value="1"/>
</dbReference>
<protein>
    <submittedName>
        <fullName evidence="3">Putative iron-regulated protein</fullName>
    </submittedName>
</protein>
<reference evidence="3 4" key="1">
    <citation type="submission" date="2019-02" db="EMBL/GenBank/DDBJ databases">
        <title>Genomic Encyclopedia of Type Strains, Phase IV (KMG-IV): sequencing the most valuable type-strain genomes for metagenomic binning, comparative biology and taxonomic classification.</title>
        <authorList>
            <person name="Goeker M."/>
        </authorList>
    </citation>
    <scope>NUCLEOTIDE SEQUENCE [LARGE SCALE GENOMIC DNA]</scope>
    <source>
        <strain evidence="3 4">DSM 10617</strain>
    </source>
</reference>
<gene>
    <name evidence="3" type="ORF">EV685_0738</name>
</gene>
<proteinExistence type="predicted"/>
<dbReference type="Gene3D" id="3.40.50.11550">
    <property type="match status" value="2"/>
</dbReference>
<comment type="caution">
    <text evidence="3">The sequence shown here is derived from an EMBL/GenBank/DDBJ whole genome shotgun (WGS) entry which is preliminary data.</text>
</comment>
<dbReference type="CDD" id="cd14727">
    <property type="entry name" value="ChanN-like"/>
    <property type="match status" value="1"/>
</dbReference>
<keyword evidence="4" id="KW-1185">Reference proteome</keyword>
<evidence type="ECO:0000313" key="4">
    <source>
        <dbReference type="Proteomes" id="UP000293433"/>
    </source>
</evidence>
<dbReference type="EMBL" id="SGWV01000007">
    <property type="protein sequence ID" value="RZS58445.1"/>
    <property type="molecule type" value="Genomic_DNA"/>
</dbReference>
<evidence type="ECO:0000259" key="2">
    <source>
        <dbReference type="Pfam" id="PF04187"/>
    </source>
</evidence>
<accession>A0A4Q7LTQ7</accession>
<dbReference type="AlphaFoldDB" id="A0A4Q7LTQ7"/>
<evidence type="ECO:0000313" key="3">
    <source>
        <dbReference type="EMBL" id="RZS58445.1"/>
    </source>
</evidence>
<feature type="region of interest" description="Disordered" evidence="1">
    <location>
        <begin position="276"/>
        <end position="333"/>
    </location>
</feature>
<sequence>MRTIRICKQAGSKALQSAVIVAAMPARHRLHALLLIAALASGCATPVAVPMLDLDPARSRIWLIGEVHDNAAQHALRLRALDALLARGERPALLMEQIDRERQSEIDRLLAEARASGRPQDAAPATAQAIAALDGPMSGWDWAYYRPYIERAVTHGLPLVAVNVSRDAARRVIREGLAAQGFDAAVPEPLLSAQAQLIEASHCGMVDAALARRMAAAQVARDQAMARAVQQAAGPALDGAVVLLAGNGHVRRDLGVPRWLAAPLATRAVVVGLVEAGGDDPPGDAGIAPYDLRLETPRQDREDPCAGMGGTRPTSTGVTSPPPAQRQDDKTPR</sequence>
<feature type="compositionally biased region" description="Basic and acidic residues" evidence="1">
    <location>
        <begin position="292"/>
        <end position="304"/>
    </location>
</feature>
<dbReference type="InterPro" id="IPR007314">
    <property type="entry name" value="Cofac_haem-bd_dom"/>
</dbReference>
<dbReference type="Proteomes" id="UP000293433">
    <property type="component" value="Unassembled WGS sequence"/>
</dbReference>
<evidence type="ECO:0000256" key="1">
    <source>
        <dbReference type="SAM" id="MobiDB-lite"/>
    </source>
</evidence>
<feature type="domain" description="Haem-binding uptake Tiki superfamily ChaN" evidence="2">
    <location>
        <begin position="58"/>
        <end position="260"/>
    </location>
</feature>
<organism evidence="3 4">
    <name type="scientific">Sphaerotilus mobilis</name>
    <dbReference type="NCBI Taxonomy" id="47994"/>
    <lineage>
        <taxon>Bacteria</taxon>
        <taxon>Pseudomonadati</taxon>
        <taxon>Pseudomonadota</taxon>
        <taxon>Betaproteobacteria</taxon>
        <taxon>Burkholderiales</taxon>
        <taxon>Sphaerotilaceae</taxon>
        <taxon>Sphaerotilus</taxon>
    </lineage>
</organism>
<dbReference type="SUPFAM" id="SSF159501">
    <property type="entry name" value="EreA/ChaN-like"/>
    <property type="match status" value="1"/>
</dbReference>